<keyword evidence="5" id="KW-0963">Cytoplasm</keyword>
<comment type="similarity">
    <text evidence="3">Belongs to the kizuna family.</text>
</comment>
<keyword evidence="10" id="KW-0175">Coiled coil</keyword>
<feature type="coiled-coil region" evidence="10">
    <location>
        <begin position="12"/>
        <end position="39"/>
    </location>
</feature>
<organism evidence="11 12">
    <name type="scientific">Cirrhinus mrigala</name>
    <name type="common">Mrigala</name>
    <dbReference type="NCBI Taxonomy" id="683832"/>
    <lineage>
        <taxon>Eukaryota</taxon>
        <taxon>Metazoa</taxon>
        <taxon>Chordata</taxon>
        <taxon>Craniata</taxon>
        <taxon>Vertebrata</taxon>
        <taxon>Euteleostomi</taxon>
        <taxon>Actinopterygii</taxon>
        <taxon>Neopterygii</taxon>
        <taxon>Teleostei</taxon>
        <taxon>Ostariophysi</taxon>
        <taxon>Cypriniformes</taxon>
        <taxon>Cyprinidae</taxon>
        <taxon>Labeoninae</taxon>
        <taxon>Labeonini</taxon>
        <taxon>Cirrhinus</taxon>
    </lineage>
</organism>
<evidence type="ECO:0000256" key="10">
    <source>
        <dbReference type="SAM" id="Coils"/>
    </source>
</evidence>
<evidence type="ECO:0000256" key="5">
    <source>
        <dbReference type="ARBA" id="ARBA00022490"/>
    </source>
</evidence>
<keyword evidence="7" id="KW-0966">Cell projection</keyword>
<protein>
    <recommendedName>
        <fullName evidence="4">Centrosomal protein kizuna</fullName>
    </recommendedName>
    <alternativeName>
        <fullName evidence="9">Polo-like kinase 1 substrate 1</fullName>
    </alternativeName>
</protein>
<evidence type="ECO:0000256" key="3">
    <source>
        <dbReference type="ARBA" id="ARBA00010767"/>
    </source>
</evidence>
<dbReference type="GO" id="GO:0005813">
    <property type="term" value="C:centrosome"/>
    <property type="evidence" value="ECO:0007669"/>
    <property type="project" value="UniProtKB-SubCell"/>
</dbReference>
<comment type="function">
    <text evidence="8">Centrosomal protein required for establishing a robust mitotic centrosome architecture that can endure the forces that converge on the centrosomes during spindle formation. Required for stabilizing the expanded pericentriolar material around the centriole.</text>
</comment>
<name>A0ABD0PAB6_CIRMR</name>
<comment type="caution">
    <text evidence="11">The sequence shown here is derived from an EMBL/GenBank/DDBJ whole genome shotgun (WGS) entry which is preliminary data.</text>
</comment>
<dbReference type="PANTHER" id="PTHR16299">
    <property type="entry name" value="CENTROSOMAL PROTEIN KIZUNA"/>
    <property type="match status" value="1"/>
</dbReference>
<evidence type="ECO:0000256" key="6">
    <source>
        <dbReference type="ARBA" id="ARBA00023212"/>
    </source>
</evidence>
<dbReference type="AlphaFoldDB" id="A0ABD0PAB6"/>
<comment type="subcellular location">
    <subcellularLocation>
        <location evidence="1">Cytoplasm</location>
        <location evidence="1">Cytoskeleton</location>
        <location evidence="1">Cilium basal body</location>
    </subcellularLocation>
    <subcellularLocation>
        <location evidence="2">Cytoplasm</location>
        <location evidence="2">Cytoskeleton</location>
        <location evidence="2">Microtubule organizing center</location>
        <location evidence="2">Centrosome</location>
    </subcellularLocation>
</comment>
<evidence type="ECO:0000256" key="8">
    <source>
        <dbReference type="ARBA" id="ARBA00024919"/>
    </source>
</evidence>
<evidence type="ECO:0000256" key="1">
    <source>
        <dbReference type="ARBA" id="ARBA00004120"/>
    </source>
</evidence>
<evidence type="ECO:0000256" key="9">
    <source>
        <dbReference type="ARBA" id="ARBA00031153"/>
    </source>
</evidence>
<keyword evidence="12" id="KW-1185">Reference proteome</keyword>
<keyword evidence="6" id="KW-0206">Cytoskeleton</keyword>
<feature type="non-terminal residue" evidence="11">
    <location>
        <position position="1"/>
    </location>
</feature>
<dbReference type="Proteomes" id="UP001529510">
    <property type="component" value="Unassembled WGS sequence"/>
</dbReference>
<dbReference type="PANTHER" id="PTHR16299:SF2">
    <property type="entry name" value="CENTROSOMAL PROTEIN KIZUNA"/>
    <property type="match status" value="1"/>
</dbReference>
<proteinExistence type="inferred from homology"/>
<dbReference type="InterPro" id="IPR026742">
    <property type="entry name" value="Centrosomal_kizuma"/>
</dbReference>
<feature type="non-terminal residue" evidence="11">
    <location>
        <position position="54"/>
    </location>
</feature>
<reference evidence="11 12" key="1">
    <citation type="submission" date="2024-05" db="EMBL/GenBank/DDBJ databases">
        <title>Genome sequencing and assembly of Indian major carp, Cirrhinus mrigala (Hamilton, 1822).</title>
        <authorList>
            <person name="Mohindra V."/>
            <person name="Chowdhury L.M."/>
            <person name="Lal K."/>
            <person name="Jena J.K."/>
        </authorList>
    </citation>
    <scope>NUCLEOTIDE SEQUENCE [LARGE SCALE GENOMIC DNA]</scope>
    <source>
        <strain evidence="11">CM1030</strain>
        <tissue evidence="11">Blood</tissue>
    </source>
</reference>
<evidence type="ECO:0000313" key="12">
    <source>
        <dbReference type="Proteomes" id="UP001529510"/>
    </source>
</evidence>
<evidence type="ECO:0000313" key="11">
    <source>
        <dbReference type="EMBL" id="KAL0170712.1"/>
    </source>
</evidence>
<dbReference type="EMBL" id="JAMKFB020000017">
    <property type="protein sequence ID" value="KAL0170712.1"/>
    <property type="molecule type" value="Genomic_DNA"/>
</dbReference>
<sequence>TKLKCAKMCCYYKELREREQQAKTRNLELLENVENLASKMKEFSIDCSRLLQKR</sequence>
<evidence type="ECO:0000256" key="4">
    <source>
        <dbReference type="ARBA" id="ARBA00013872"/>
    </source>
</evidence>
<accession>A0ABD0PAB6</accession>
<evidence type="ECO:0000256" key="7">
    <source>
        <dbReference type="ARBA" id="ARBA00023273"/>
    </source>
</evidence>
<evidence type="ECO:0000256" key="2">
    <source>
        <dbReference type="ARBA" id="ARBA00004300"/>
    </source>
</evidence>
<gene>
    <name evidence="11" type="ORF">M9458_035308</name>
</gene>